<dbReference type="Proteomes" id="UP000050360">
    <property type="component" value="Unassembled WGS sequence"/>
</dbReference>
<gene>
    <name evidence="1" type="ORF">MPEBLZ_03311</name>
</gene>
<name>A0A0P8DWV4_9EURY</name>
<reference evidence="1 2" key="1">
    <citation type="submission" date="2015-09" db="EMBL/GenBank/DDBJ databases">
        <title>A metagenomics-based metabolic model of nitrate-dependent anaerobic oxidation of methane by Methanoperedens-like archaea.</title>
        <authorList>
            <person name="Arshad A."/>
            <person name="Speth D.R."/>
            <person name="De Graaf R.M."/>
            <person name="Op Den Camp H.J."/>
            <person name="Jetten M.S."/>
            <person name="Welte C.U."/>
        </authorList>
    </citation>
    <scope>NUCLEOTIDE SEQUENCE [LARGE SCALE GENOMIC DNA]</scope>
</reference>
<sequence>MIFFQSQIVNNSFTDQENIVKIINPDLYSQFHPGFLPEFGYICHPELEYVMLPHMNPLLNNMTMGSALYSKKLFDFFMSENVKKQLTGYGNNMKVSSPDNYITLENKYQVTLPIVNLLLNSMTMGGAFKFPGIFQNKSSFFVIRKCFACVPEAYGFIPDQR</sequence>
<dbReference type="EMBL" id="LKCM01000263">
    <property type="protein sequence ID" value="KPQ42139.1"/>
    <property type="molecule type" value="Genomic_DNA"/>
</dbReference>
<comment type="caution">
    <text evidence="1">The sequence shown here is derived from an EMBL/GenBank/DDBJ whole genome shotgun (WGS) entry which is preliminary data.</text>
</comment>
<evidence type="ECO:0000313" key="1">
    <source>
        <dbReference type="EMBL" id="KPQ42139.1"/>
    </source>
</evidence>
<proteinExistence type="predicted"/>
<dbReference type="AlphaFoldDB" id="A0A0P8DWV4"/>
<accession>A0A0P8DWV4</accession>
<organism evidence="1 2">
    <name type="scientific">Candidatus Methanoperedens nitratireducens</name>
    <dbReference type="NCBI Taxonomy" id="1392998"/>
    <lineage>
        <taxon>Archaea</taxon>
        <taxon>Methanobacteriati</taxon>
        <taxon>Methanobacteriota</taxon>
        <taxon>Stenosarchaea group</taxon>
        <taxon>Methanomicrobia</taxon>
        <taxon>Methanosarcinales</taxon>
        <taxon>ANME-2 cluster</taxon>
        <taxon>Candidatus Methanoperedentaceae</taxon>
        <taxon>Candidatus Methanoperedens</taxon>
    </lineage>
</organism>
<evidence type="ECO:0000313" key="2">
    <source>
        <dbReference type="Proteomes" id="UP000050360"/>
    </source>
</evidence>
<protein>
    <submittedName>
        <fullName evidence="1">Uncharacterized protein</fullName>
    </submittedName>
</protein>